<proteinExistence type="predicted"/>
<comment type="caution">
    <text evidence="1">The sequence shown here is derived from an EMBL/GenBank/DDBJ whole genome shotgun (WGS) entry which is preliminary data.</text>
</comment>
<protein>
    <submittedName>
        <fullName evidence="1">Uncharacterized protein</fullName>
    </submittedName>
</protein>
<dbReference type="AlphaFoldDB" id="A0A9X2HTU6"/>
<gene>
    <name evidence="1" type="ORF">M6D89_02350</name>
</gene>
<evidence type="ECO:0000313" key="1">
    <source>
        <dbReference type="EMBL" id="MCP8898135.1"/>
    </source>
</evidence>
<dbReference type="Proteomes" id="UP001139319">
    <property type="component" value="Unassembled WGS sequence"/>
</dbReference>
<reference evidence="1" key="2">
    <citation type="submission" date="2023-01" db="EMBL/GenBank/DDBJ databases">
        <title>Gilvimarinus xylanilyticus HB14 isolated from Caulerpa lentillifera aquaculture base in Hainan, China.</title>
        <authorList>
            <person name="Zhang Y.-J."/>
        </authorList>
    </citation>
    <scope>NUCLEOTIDE SEQUENCE</scope>
    <source>
        <strain evidence="1">HB14</strain>
    </source>
</reference>
<name>A0A9X2HTU6_9GAMM</name>
<dbReference type="EMBL" id="JAMFTH010000001">
    <property type="protein sequence ID" value="MCP8898135.1"/>
    <property type="molecule type" value="Genomic_DNA"/>
</dbReference>
<keyword evidence="2" id="KW-1185">Reference proteome</keyword>
<sequence length="55" mass="5932">MHRINLAIKQIVLINFIVALKILAQVRGLAGISTARDRLNAGGGASMHRINLAIK</sequence>
<reference evidence="1" key="1">
    <citation type="submission" date="2022-05" db="EMBL/GenBank/DDBJ databases">
        <authorList>
            <person name="Sun H.-N."/>
        </authorList>
    </citation>
    <scope>NUCLEOTIDE SEQUENCE</scope>
    <source>
        <strain evidence="1">HB14</strain>
    </source>
</reference>
<accession>A0A9X2HTU6</accession>
<organism evidence="1 2">
    <name type="scientific">Gilvimarinus xylanilyticus</name>
    <dbReference type="NCBI Taxonomy" id="2944139"/>
    <lineage>
        <taxon>Bacteria</taxon>
        <taxon>Pseudomonadati</taxon>
        <taxon>Pseudomonadota</taxon>
        <taxon>Gammaproteobacteria</taxon>
        <taxon>Cellvibrionales</taxon>
        <taxon>Cellvibrionaceae</taxon>
        <taxon>Gilvimarinus</taxon>
    </lineage>
</organism>
<dbReference type="RefSeq" id="WP_253966425.1">
    <property type="nucleotide sequence ID" value="NZ_JAMFTH010000001.1"/>
</dbReference>
<evidence type="ECO:0000313" key="2">
    <source>
        <dbReference type="Proteomes" id="UP001139319"/>
    </source>
</evidence>